<dbReference type="SUPFAM" id="SSF53474">
    <property type="entry name" value="alpha/beta-Hydrolases"/>
    <property type="match status" value="1"/>
</dbReference>
<dbReference type="Gene3D" id="3.40.50.1820">
    <property type="entry name" value="alpha/beta hydrolase"/>
    <property type="match status" value="1"/>
</dbReference>
<evidence type="ECO:0000256" key="5">
    <source>
        <dbReference type="ARBA" id="ARBA00023180"/>
    </source>
</evidence>
<comment type="similarity">
    <text evidence="1 6">Belongs to the peptidase S10 family.</text>
</comment>
<dbReference type="GO" id="GO:0006508">
    <property type="term" value="P:proteolysis"/>
    <property type="evidence" value="ECO:0007669"/>
    <property type="project" value="UniProtKB-KW"/>
</dbReference>
<evidence type="ECO:0000313" key="7">
    <source>
        <dbReference type="EMBL" id="KAK1499294.1"/>
    </source>
</evidence>
<evidence type="ECO:0000256" key="6">
    <source>
        <dbReference type="RuleBase" id="RU361156"/>
    </source>
</evidence>
<dbReference type="Gene3D" id="1.10.287.410">
    <property type="match status" value="1"/>
</dbReference>
<dbReference type="AlphaFoldDB" id="A0AAI9YDT0"/>
<gene>
    <name evidence="7" type="ORF">CCUS01_00016</name>
</gene>
<keyword evidence="3 6" id="KW-0645">Protease</keyword>
<evidence type="ECO:0000256" key="1">
    <source>
        <dbReference type="ARBA" id="ARBA00009431"/>
    </source>
</evidence>
<keyword evidence="2 6" id="KW-0121">Carboxypeptidase</keyword>
<dbReference type="PROSITE" id="PS00131">
    <property type="entry name" value="CARBOXYPEPT_SER_SER"/>
    <property type="match status" value="1"/>
</dbReference>
<name>A0AAI9YDT0_9PEZI</name>
<dbReference type="EC" id="3.4.16.-" evidence="6"/>
<sequence>MPLRTAVSPARWDPLELPAPENFTPAIWYHFTYIFLPSLPVCRSSGAEMRVALPCSVATLGLASRSVALATPKTYSVDRTYSLMSDLGTNFTVYEHAATSSRTRYVQDSGICETTKGVKQYSGYFDVGTDQNMFFWFFEARKDANTAPVALWLNGGPGCSSMLGLFQENGPCTFNKAPGADPILNPNSWNNVANMPIGAGFSYGTSDTDSTVKAAPKVWALMQSFYSKFPDYKGREFGLFTESYGGHYGPEFIDHFQAQNDAIDKGTVKGEKIKIVALGIGNGWIDPVVQYKDYLEYAVNNTYNKIIDQPKFDELTKAYEKDCKPAMEKCTGLEGQNEACVAAENACYAAVEAPIEAAKTFNVYDVRAADDKFPPGTYQAYIKKPEVMKAIGAKSEYQECPQAPYDKFTSTGDGQRSFLTKLQDITKKDVQVLIWSGDADFICNYIGNYNAAKKIGGEEFEKAEMKDFTMNGKKMGEYKNIKNLSWLRVHEAGHEVPAYQPEVALEAFKQTMAKKGISSP</sequence>
<reference evidence="7" key="1">
    <citation type="submission" date="2016-11" db="EMBL/GenBank/DDBJ databases">
        <title>The genome sequence of Colletotrichum cuscutae.</title>
        <authorList>
            <person name="Baroncelli R."/>
        </authorList>
    </citation>
    <scope>NUCLEOTIDE SEQUENCE</scope>
    <source>
        <strain evidence="7">IMI 304802</strain>
    </source>
</reference>
<dbReference type="GO" id="GO:0000324">
    <property type="term" value="C:fungal-type vacuole"/>
    <property type="evidence" value="ECO:0007669"/>
    <property type="project" value="TreeGrafter"/>
</dbReference>
<keyword evidence="8" id="KW-1185">Reference proteome</keyword>
<evidence type="ECO:0000256" key="2">
    <source>
        <dbReference type="ARBA" id="ARBA00022645"/>
    </source>
</evidence>
<organism evidence="7 8">
    <name type="scientific">Colletotrichum cuscutae</name>
    <dbReference type="NCBI Taxonomy" id="1209917"/>
    <lineage>
        <taxon>Eukaryota</taxon>
        <taxon>Fungi</taxon>
        <taxon>Dikarya</taxon>
        <taxon>Ascomycota</taxon>
        <taxon>Pezizomycotina</taxon>
        <taxon>Sordariomycetes</taxon>
        <taxon>Hypocreomycetidae</taxon>
        <taxon>Glomerellales</taxon>
        <taxon>Glomerellaceae</taxon>
        <taxon>Colletotrichum</taxon>
        <taxon>Colletotrichum acutatum species complex</taxon>
    </lineage>
</organism>
<dbReference type="EMBL" id="MPDP01000001">
    <property type="protein sequence ID" value="KAK1499294.1"/>
    <property type="molecule type" value="Genomic_DNA"/>
</dbReference>
<comment type="caution">
    <text evidence="7">The sequence shown here is derived from an EMBL/GenBank/DDBJ whole genome shotgun (WGS) entry which is preliminary data.</text>
</comment>
<accession>A0AAI9YDT0</accession>
<proteinExistence type="inferred from homology"/>
<dbReference type="InterPro" id="IPR029058">
    <property type="entry name" value="AB_hydrolase_fold"/>
</dbReference>
<keyword evidence="4 6" id="KW-0378">Hydrolase</keyword>
<evidence type="ECO:0000256" key="3">
    <source>
        <dbReference type="ARBA" id="ARBA00022670"/>
    </source>
</evidence>
<evidence type="ECO:0000313" key="8">
    <source>
        <dbReference type="Proteomes" id="UP001239213"/>
    </source>
</evidence>
<dbReference type="Proteomes" id="UP001239213">
    <property type="component" value="Unassembled WGS sequence"/>
</dbReference>
<dbReference type="PANTHER" id="PTHR11802">
    <property type="entry name" value="SERINE PROTEASE FAMILY S10 SERINE CARBOXYPEPTIDASE"/>
    <property type="match status" value="1"/>
</dbReference>
<dbReference type="PANTHER" id="PTHR11802:SF453">
    <property type="entry name" value="S1, PUTATIVE-RELATED"/>
    <property type="match status" value="1"/>
</dbReference>
<evidence type="ECO:0000256" key="4">
    <source>
        <dbReference type="ARBA" id="ARBA00022801"/>
    </source>
</evidence>
<keyword evidence="5" id="KW-0325">Glycoprotein</keyword>
<protein>
    <recommendedName>
        <fullName evidence="6">Carboxypeptidase</fullName>
        <ecNumber evidence="6">3.4.16.-</ecNumber>
    </recommendedName>
</protein>
<dbReference type="InterPro" id="IPR018202">
    <property type="entry name" value="Ser_caboxypep_ser_AS"/>
</dbReference>
<dbReference type="GO" id="GO:0004185">
    <property type="term" value="F:serine-type carboxypeptidase activity"/>
    <property type="evidence" value="ECO:0007669"/>
    <property type="project" value="UniProtKB-UniRule"/>
</dbReference>
<dbReference type="InterPro" id="IPR001563">
    <property type="entry name" value="Peptidase_S10"/>
</dbReference>
<dbReference type="PRINTS" id="PR00724">
    <property type="entry name" value="CRBOXYPTASEC"/>
</dbReference>
<dbReference type="Pfam" id="PF00450">
    <property type="entry name" value="Peptidase_S10"/>
    <property type="match status" value="1"/>
</dbReference>